<feature type="region of interest" description="Disordered" evidence="1">
    <location>
        <begin position="67"/>
        <end position="119"/>
    </location>
</feature>
<evidence type="ECO:0000313" key="3">
    <source>
        <dbReference type="WBParaSite" id="L893_g27539.t1"/>
    </source>
</evidence>
<keyword evidence="2" id="KW-1185">Reference proteome</keyword>
<evidence type="ECO:0000256" key="1">
    <source>
        <dbReference type="SAM" id="MobiDB-lite"/>
    </source>
</evidence>
<name>A0A1I7ZKS4_9BILA</name>
<dbReference type="WBParaSite" id="L893_g27539.t1">
    <property type="protein sequence ID" value="L893_g27539.t1"/>
    <property type="gene ID" value="L893_g27539"/>
</dbReference>
<evidence type="ECO:0000313" key="2">
    <source>
        <dbReference type="Proteomes" id="UP000095287"/>
    </source>
</evidence>
<accession>A0A1I7ZKS4</accession>
<protein>
    <submittedName>
        <fullName evidence="3">EB domain-containing protein</fullName>
    </submittedName>
</protein>
<dbReference type="AlphaFoldDB" id="A0A1I7ZKS4"/>
<sequence length="176" mass="19922">MYMYAPRPTCSSQNPNCGSPYLFCDTRGRPHCVAKVKPGGLCRGFEGFDVCFNGVCANSRCQGGQFNGPRSGFSQPQQAPQPQPRPQPIQQQQQQQLNTNNIRRQPPPPRAQPINNNGRNFVRTFNNVVRQQSVPQRQLQVVRRPVAVQRNNFFVPNQRRNNGNWQVPVRVTAPVL</sequence>
<feature type="compositionally biased region" description="Low complexity" evidence="1">
    <location>
        <begin position="88"/>
        <end position="104"/>
    </location>
</feature>
<reference evidence="3" key="1">
    <citation type="submission" date="2016-11" db="UniProtKB">
        <authorList>
            <consortium name="WormBaseParasite"/>
        </authorList>
    </citation>
    <scope>IDENTIFICATION</scope>
</reference>
<proteinExistence type="predicted"/>
<dbReference type="Proteomes" id="UP000095287">
    <property type="component" value="Unplaced"/>
</dbReference>
<organism evidence="2 3">
    <name type="scientific">Steinernema glaseri</name>
    <dbReference type="NCBI Taxonomy" id="37863"/>
    <lineage>
        <taxon>Eukaryota</taxon>
        <taxon>Metazoa</taxon>
        <taxon>Ecdysozoa</taxon>
        <taxon>Nematoda</taxon>
        <taxon>Chromadorea</taxon>
        <taxon>Rhabditida</taxon>
        <taxon>Tylenchina</taxon>
        <taxon>Panagrolaimomorpha</taxon>
        <taxon>Strongyloidoidea</taxon>
        <taxon>Steinernematidae</taxon>
        <taxon>Steinernema</taxon>
    </lineage>
</organism>